<proteinExistence type="predicted"/>
<protein>
    <submittedName>
        <fullName evidence="1">Uncharacterized protein</fullName>
    </submittedName>
</protein>
<reference evidence="1 2" key="1">
    <citation type="submission" date="2014-04" db="EMBL/GenBank/DDBJ databases">
        <title>Evolutionary Origins and Diversification of the Mycorrhizal Mutualists.</title>
        <authorList>
            <consortium name="DOE Joint Genome Institute"/>
            <consortium name="Mycorrhizal Genomics Consortium"/>
            <person name="Kohler A."/>
            <person name="Kuo A."/>
            <person name="Nagy L.G."/>
            <person name="Floudas D."/>
            <person name="Copeland A."/>
            <person name="Barry K.W."/>
            <person name="Cichocki N."/>
            <person name="Veneault-Fourrey C."/>
            <person name="LaButti K."/>
            <person name="Lindquist E.A."/>
            <person name="Lipzen A."/>
            <person name="Lundell T."/>
            <person name="Morin E."/>
            <person name="Murat C."/>
            <person name="Riley R."/>
            <person name="Ohm R."/>
            <person name="Sun H."/>
            <person name="Tunlid A."/>
            <person name="Henrissat B."/>
            <person name="Grigoriev I.V."/>
            <person name="Hibbett D.S."/>
            <person name="Martin F."/>
        </authorList>
    </citation>
    <scope>NUCLEOTIDE SEQUENCE [LARGE SCALE GENOMIC DNA]</scope>
    <source>
        <strain evidence="1 2">Koide BX008</strain>
    </source>
</reference>
<dbReference type="AlphaFoldDB" id="A0A0C2WM09"/>
<name>A0A0C2WM09_AMAMK</name>
<keyword evidence="2" id="KW-1185">Reference proteome</keyword>
<sequence length="54" mass="6027">MAVDVCASLSLYTVHQRAAATHTVHLLPQSITSIQDKERQFVSIDRDALYILSI</sequence>
<dbReference type="Proteomes" id="UP000054549">
    <property type="component" value="Unassembled WGS sequence"/>
</dbReference>
<accession>A0A0C2WM09</accession>
<dbReference type="InParanoid" id="A0A0C2WM09"/>
<evidence type="ECO:0000313" key="1">
    <source>
        <dbReference type="EMBL" id="KIL57238.1"/>
    </source>
</evidence>
<dbReference type="HOGENOM" id="CLU_3049820_0_0_1"/>
<dbReference type="EMBL" id="KN818377">
    <property type="protein sequence ID" value="KIL57238.1"/>
    <property type="molecule type" value="Genomic_DNA"/>
</dbReference>
<organism evidence="1 2">
    <name type="scientific">Amanita muscaria (strain Koide BX008)</name>
    <dbReference type="NCBI Taxonomy" id="946122"/>
    <lineage>
        <taxon>Eukaryota</taxon>
        <taxon>Fungi</taxon>
        <taxon>Dikarya</taxon>
        <taxon>Basidiomycota</taxon>
        <taxon>Agaricomycotina</taxon>
        <taxon>Agaricomycetes</taxon>
        <taxon>Agaricomycetidae</taxon>
        <taxon>Agaricales</taxon>
        <taxon>Pluteineae</taxon>
        <taxon>Amanitaceae</taxon>
        <taxon>Amanita</taxon>
    </lineage>
</organism>
<evidence type="ECO:0000313" key="2">
    <source>
        <dbReference type="Proteomes" id="UP000054549"/>
    </source>
</evidence>
<gene>
    <name evidence="1" type="ORF">M378DRAFT_171972</name>
</gene>